<dbReference type="Proteomes" id="UP000501989">
    <property type="component" value="Chromosome"/>
</dbReference>
<dbReference type="Pfam" id="PF01497">
    <property type="entry name" value="Peripla_BP_2"/>
    <property type="match status" value="1"/>
</dbReference>
<dbReference type="PROSITE" id="PS50983">
    <property type="entry name" value="FE_B12_PBP"/>
    <property type="match status" value="1"/>
</dbReference>
<evidence type="ECO:0000256" key="1">
    <source>
        <dbReference type="SAM" id="MobiDB-lite"/>
    </source>
</evidence>
<keyword evidence="5" id="KW-1185">Reference proteome</keyword>
<evidence type="ECO:0000256" key="2">
    <source>
        <dbReference type="SAM" id="SignalP"/>
    </source>
</evidence>
<dbReference type="InterPro" id="IPR002491">
    <property type="entry name" value="ABC_transptr_periplasmic_BD"/>
</dbReference>
<dbReference type="PANTHER" id="PTHR30535:SF34">
    <property type="entry name" value="MOLYBDATE-BINDING PROTEIN MOLA"/>
    <property type="match status" value="1"/>
</dbReference>
<name>A0A6M8N275_9PSED</name>
<proteinExistence type="predicted"/>
<accession>A0A6M8N275</accession>
<dbReference type="EMBL" id="CP053746">
    <property type="protein sequence ID" value="QKF53507.1"/>
    <property type="molecule type" value="Genomic_DNA"/>
</dbReference>
<evidence type="ECO:0000259" key="3">
    <source>
        <dbReference type="PROSITE" id="PS50983"/>
    </source>
</evidence>
<sequence>MKIRQLGMRRLLSGVLLVSLSASVVAGDGGNNAPASARESRQVQDDSGQPANVSAEPARIADAWYAHHVLLMTLGAGSRIVATVNHPESQPWMFKVLPALNQATAIEGTAFNAETLLAEHVDLVFTALGDRQAVAYRQLGLPVMQMGYTDLAGLKRSMLNTAEALGGAEPRTRALAYNGFLDQQLASVNDAVAGIPAEQRPKVLHIASVNPLKVDGANTLIDDWIKLAGGRNAATGLKGNLQIVSAEQLLAWQPDVVLLAASAGRLDQAAQPHLLNQLAAVRNGRVLRNPAGVFPWDRYGTEVALQVAWAAQQLHPALFPDVDMAAQTMDFYRRFFDFPLTPDDARRILQGEPPVTAPSP</sequence>
<organism evidence="4 5">
    <name type="scientific">Pseudomonas graminis</name>
    <dbReference type="NCBI Taxonomy" id="158627"/>
    <lineage>
        <taxon>Bacteria</taxon>
        <taxon>Pseudomonadati</taxon>
        <taxon>Pseudomonadota</taxon>
        <taxon>Gammaproteobacteria</taxon>
        <taxon>Pseudomonadales</taxon>
        <taxon>Pseudomonadaceae</taxon>
        <taxon>Pseudomonas</taxon>
    </lineage>
</organism>
<dbReference type="SUPFAM" id="SSF53807">
    <property type="entry name" value="Helical backbone' metal receptor"/>
    <property type="match status" value="1"/>
</dbReference>
<dbReference type="InterPro" id="IPR050902">
    <property type="entry name" value="ABC_Transporter_SBP"/>
</dbReference>
<feature type="chain" id="PRO_5026859629" description="Fe/B12 periplasmic-binding domain-containing protein" evidence="2">
    <location>
        <begin position="27"/>
        <end position="360"/>
    </location>
</feature>
<dbReference type="AlphaFoldDB" id="A0A6M8N275"/>
<keyword evidence="2" id="KW-0732">Signal</keyword>
<feature type="signal peptide" evidence="2">
    <location>
        <begin position="1"/>
        <end position="26"/>
    </location>
</feature>
<evidence type="ECO:0000313" key="4">
    <source>
        <dbReference type="EMBL" id="QKF53507.1"/>
    </source>
</evidence>
<evidence type="ECO:0000313" key="5">
    <source>
        <dbReference type="Proteomes" id="UP000501989"/>
    </source>
</evidence>
<gene>
    <name evidence="4" type="ORF">FX982_04500</name>
</gene>
<reference evidence="5" key="1">
    <citation type="submission" date="2019-12" db="EMBL/GenBank/DDBJ databases">
        <title>Endophytic bacteria associated with Panax ginseng seedlings.</title>
        <authorList>
            <person name="Park J.M."/>
            <person name="Shin R."/>
            <person name="Jo S.H."/>
        </authorList>
    </citation>
    <scope>NUCLEOTIDE SEQUENCE [LARGE SCALE GENOMIC DNA]</scope>
    <source>
        <strain evidence="5">PgKB30</strain>
    </source>
</reference>
<dbReference type="Gene3D" id="3.40.50.1980">
    <property type="entry name" value="Nitrogenase molybdenum iron protein domain"/>
    <property type="match status" value="2"/>
</dbReference>
<dbReference type="PANTHER" id="PTHR30535">
    <property type="entry name" value="VITAMIN B12-BINDING PROTEIN"/>
    <property type="match status" value="1"/>
</dbReference>
<feature type="region of interest" description="Disordered" evidence="1">
    <location>
        <begin position="30"/>
        <end position="52"/>
    </location>
</feature>
<protein>
    <recommendedName>
        <fullName evidence="3">Fe/B12 periplasmic-binding domain-containing protein</fullName>
    </recommendedName>
</protein>
<dbReference type="Gene3D" id="1.20.58.2180">
    <property type="match status" value="1"/>
</dbReference>
<dbReference type="KEGG" id="pgg:FX982_04500"/>
<feature type="domain" description="Fe/B12 periplasmic-binding" evidence="3">
    <location>
        <begin position="59"/>
        <end position="322"/>
    </location>
</feature>